<protein>
    <recommendedName>
        <fullName evidence="9">Major facilitator superfamily (MFS) profile domain-containing protein</fullName>
    </recommendedName>
</protein>
<dbReference type="InterPro" id="IPR022324">
    <property type="entry name" value="Bacilysin_exporter_BacE_put"/>
</dbReference>
<evidence type="ECO:0000256" key="4">
    <source>
        <dbReference type="ARBA" id="ARBA00022692"/>
    </source>
</evidence>
<keyword evidence="5" id="KW-1133">Transmembrane helix</keyword>
<dbReference type="AlphaFoldDB" id="A0A1W5ZPW5"/>
<keyword evidence="2" id="KW-0813">Transport</keyword>
<proteinExistence type="predicted"/>
<dbReference type="GO" id="GO:0005886">
    <property type="term" value="C:plasma membrane"/>
    <property type="evidence" value="ECO:0007669"/>
    <property type="project" value="UniProtKB-SubCell"/>
</dbReference>
<dbReference type="PRINTS" id="PR01988">
    <property type="entry name" value="EXPORTERBACE"/>
</dbReference>
<dbReference type="SUPFAM" id="SSF103473">
    <property type="entry name" value="MFS general substrate transporter"/>
    <property type="match status" value="1"/>
</dbReference>
<keyword evidence="6" id="KW-0472">Membrane</keyword>
<evidence type="ECO:0000313" key="8">
    <source>
        <dbReference type="Proteomes" id="UP000192527"/>
    </source>
</evidence>
<dbReference type="PANTHER" id="PTHR43266">
    <property type="entry name" value="MACROLIDE-EFFLUX PROTEIN"/>
    <property type="match status" value="1"/>
</dbReference>
<reference evidence="7 8" key="1">
    <citation type="submission" date="2017-04" db="EMBL/GenBank/DDBJ databases">
        <title>The whole genome sequencing and assembly of Halobacillus mangrovi strain.</title>
        <authorList>
            <person name="Lee S.-J."/>
            <person name="Park M.-K."/>
            <person name="Kim J.-Y."/>
            <person name="Lee Y.-J."/>
            <person name="Yi H."/>
            <person name="Bahn Y.-S."/>
            <person name="Kim J.F."/>
            <person name="Lee D.-W."/>
        </authorList>
    </citation>
    <scope>NUCLEOTIDE SEQUENCE [LARGE SCALE GENOMIC DNA]</scope>
    <source>
        <strain evidence="7 8">KTB 131</strain>
    </source>
</reference>
<evidence type="ECO:0000256" key="3">
    <source>
        <dbReference type="ARBA" id="ARBA00022475"/>
    </source>
</evidence>
<dbReference type="Gene3D" id="1.20.1250.20">
    <property type="entry name" value="MFS general substrate transporter like domains"/>
    <property type="match status" value="1"/>
</dbReference>
<evidence type="ECO:0008006" key="9">
    <source>
        <dbReference type="Google" id="ProtNLM"/>
    </source>
</evidence>
<keyword evidence="3" id="KW-1003">Cell membrane</keyword>
<evidence type="ECO:0000256" key="5">
    <source>
        <dbReference type="ARBA" id="ARBA00022989"/>
    </source>
</evidence>
<sequence length="122" mass="13467">MNQLEEKFETVQKAPEFKKNSQVFRFIGGNLVSFFGDQIYMIALPLIVLAITESPLSMGIVAALERLPVLIQPIAGVIADRFNRKSLLLVCDLLRGLIIGGNGGFTYERGLYGCGKCMWGLL</sequence>
<dbReference type="InterPro" id="IPR036259">
    <property type="entry name" value="MFS_trans_sf"/>
</dbReference>
<dbReference type="KEGG" id="hmn:HM131_00005"/>
<gene>
    <name evidence="7" type="ORF">HM131_00005</name>
</gene>
<dbReference type="PANTHER" id="PTHR43266:SF2">
    <property type="entry name" value="MAJOR FACILITATOR SUPERFAMILY (MFS) PROFILE DOMAIN-CONTAINING PROTEIN"/>
    <property type="match status" value="1"/>
</dbReference>
<organism evidence="7 8">
    <name type="scientific">Halobacillus mangrovi</name>
    <dbReference type="NCBI Taxonomy" id="402384"/>
    <lineage>
        <taxon>Bacteria</taxon>
        <taxon>Bacillati</taxon>
        <taxon>Bacillota</taxon>
        <taxon>Bacilli</taxon>
        <taxon>Bacillales</taxon>
        <taxon>Bacillaceae</taxon>
        <taxon>Halobacillus</taxon>
    </lineage>
</organism>
<dbReference type="EMBL" id="CP020772">
    <property type="protein sequence ID" value="ARI75330.1"/>
    <property type="molecule type" value="Genomic_DNA"/>
</dbReference>
<comment type="subcellular location">
    <subcellularLocation>
        <location evidence="1">Cell membrane</location>
        <topology evidence="1">Multi-pass membrane protein</topology>
    </subcellularLocation>
</comment>
<dbReference type="STRING" id="402384.HM131_00005"/>
<accession>A0A1W5ZPW5</accession>
<keyword evidence="4" id="KW-0812">Transmembrane</keyword>
<keyword evidence="8" id="KW-1185">Reference proteome</keyword>
<dbReference type="RefSeq" id="WP_085026785.1">
    <property type="nucleotide sequence ID" value="NZ_CP020772.1"/>
</dbReference>
<evidence type="ECO:0000256" key="2">
    <source>
        <dbReference type="ARBA" id="ARBA00022448"/>
    </source>
</evidence>
<name>A0A1W5ZPW5_9BACI</name>
<evidence type="ECO:0000313" key="7">
    <source>
        <dbReference type="EMBL" id="ARI75330.1"/>
    </source>
</evidence>
<evidence type="ECO:0000256" key="6">
    <source>
        <dbReference type="ARBA" id="ARBA00023136"/>
    </source>
</evidence>
<evidence type="ECO:0000256" key="1">
    <source>
        <dbReference type="ARBA" id="ARBA00004651"/>
    </source>
</evidence>
<dbReference type="Proteomes" id="UP000192527">
    <property type="component" value="Chromosome"/>
</dbReference>